<dbReference type="GO" id="GO:0016887">
    <property type="term" value="F:ATP hydrolysis activity"/>
    <property type="evidence" value="ECO:0007669"/>
    <property type="project" value="InterPro"/>
</dbReference>
<dbReference type="Proteomes" id="UP000193335">
    <property type="component" value="Unassembled WGS sequence"/>
</dbReference>
<gene>
    <name evidence="6" type="ORF">BSZ19_13330</name>
</gene>
<dbReference type="InterPro" id="IPR051120">
    <property type="entry name" value="ABC_AA/LPS_Transport"/>
</dbReference>
<evidence type="ECO:0000256" key="4">
    <source>
        <dbReference type="ARBA" id="ARBA00024722"/>
    </source>
</evidence>
<keyword evidence="3" id="KW-0067">ATP-binding</keyword>
<evidence type="ECO:0000313" key="6">
    <source>
        <dbReference type="EMBL" id="OSJ34140.1"/>
    </source>
</evidence>
<comment type="function">
    <text evidence="4">Involved in beta-(1--&gt;2)glucan export. Transmembrane domains (TMD) form a pore in the inner membrane and the ATP-binding domain (NBD) is responsible for energy generation.</text>
</comment>
<dbReference type="SUPFAM" id="SSF52540">
    <property type="entry name" value="P-loop containing nucleoside triphosphate hydrolases"/>
    <property type="match status" value="1"/>
</dbReference>
<dbReference type="Gene3D" id="3.40.50.300">
    <property type="entry name" value="P-loop containing nucleotide triphosphate hydrolases"/>
    <property type="match status" value="1"/>
</dbReference>
<dbReference type="InterPro" id="IPR003439">
    <property type="entry name" value="ABC_transporter-like_ATP-bd"/>
</dbReference>
<dbReference type="Pfam" id="PF12399">
    <property type="entry name" value="BCA_ABC_TP_C"/>
    <property type="match status" value="1"/>
</dbReference>
<dbReference type="PANTHER" id="PTHR45772:SF9">
    <property type="entry name" value="CONSERVED COMPONENT OF ABC TRANSPORTER FOR NATURAL AMINO ACIDS"/>
    <property type="match status" value="1"/>
</dbReference>
<reference evidence="6 7" key="1">
    <citation type="submission" date="2017-03" db="EMBL/GenBank/DDBJ databases">
        <title>Whole genome sequences of fourteen strains of Bradyrhizobium canariense and one strain of Bradyrhizobium japonicum isolated from Lupinus (Papilionoideae: Genisteae) species in Algeria.</title>
        <authorList>
            <person name="Crovadore J."/>
            <person name="Chekireb D."/>
            <person name="Brachmann A."/>
            <person name="Chablais R."/>
            <person name="Cochard B."/>
            <person name="Lefort F."/>
        </authorList>
    </citation>
    <scope>NUCLEOTIDE SEQUENCE [LARGE SCALE GENOMIC DNA]</scope>
    <source>
        <strain evidence="6 7">UBMA197</strain>
    </source>
</reference>
<evidence type="ECO:0000256" key="3">
    <source>
        <dbReference type="ARBA" id="ARBA00022840"/>
    </source>
</evidence>
<dbReference type="CDD" id="cd03219">
    <property type="entry name" value="ABC_Mj1267_LivG_branched"/>
    <property type="match status" value="1"/>
</dbReference>
<dbReference type="GO" id="GO:0005886">
    <property type="term" value="C:plasma membrane"/>
    <property type="evidence" value="ECO:0007669"/>
    <property type="project" value="TreeGrafter"/>
</dbReference>
<name>A0A1Y2JRS4_BRAJP</name>
<dbReference type="EMBL" id="NAFL01000235">
    <property type="protein sequence ID" value="OSJ34140.1"/>
    <property type="molecule type" value="Genomic_DNA"/>
</dbReference>
<dbReference type="PANTHER" id="PTHR45772">
    <property type="entry name" value="CONSERVED COMPONENT OF ABC TRANSPORTER FOR NATURAL AMINO ACIDS-RELATED"/>
    <property type="match status" value="1"/>
</dbReference>
<keyword evidence="1" id="KW-0813">Transport</keyword>
<dbReference type="GO" id="GO:0005524">
    <property type="term" value="F:ATP binding"/>
    <property type="evidence" value="ECO:0007669"/>
    <property type="project" value="UniProtKB-KW"/>
</dbReference>
<dbReference type="Pfam" id="PF00005">
    <property type="entry name" value="ABC_tran"/>
    <property type="match status" value="1"/>
</dbReference>
<dbReference type="InterPro" id="IPR027417">
    <property type="entry name" value="P-loop_NTPase"/>
</dbReference>
<dbReference type="PROSITE" id="PS50893">
    <property type="entry name" value="ABC_TRANSPORTER_2"/>
    <property type="match status" value="1"/>
</dbReference>
<feature type="domain" description="ABC transporter" evidence="5">
    <location>
        <begin position="11"/>
        <end position="246"/>
    </location>
</feature>
<evidence type="ECO:0000256" key="1">
    <source>
        <dbReference type="ARBA" id="ARBA00022448"/>
    </source>
</evidence>
<dbReference type="RefSeq" id="WP_085399936.1">
    <property type="nucleotide sequence ID" value="NZ_NAFL01000235.1"/>
</dbReference>
<protein>
    <recommendedName>
        <fullName evidence="5">ABC transporter domain-containing protein</fullName>
    </recommendedName>
</protein>
<dbReference type="SMART" id="SM00382">
    <property type="entry name" value="AAA"/>
    <property type="match status" value="1"/>
</dbReference>
<proteinExistence type="predicted"/>
<evidence type="ECO:0000313" key="7">
    <source>
        <dbReference type="Proteomes" id="UP000193335"/>
    </source>
</evidence>
<organism evidence="6 7">
    <name type="scientific">Bradyrhizobium japonicum</name>
    <dbReference type="NCBI Taxonomy" id="375"/>
    <lineage>
        <taxon>Bacteria</taxon>
        <taxon>Pseudomonadati</taxon>
        <taxon>Pseudomonadota</taxon>
        <taxon>Alphaproteobacteria</taxon>
        <taxon>Hyphomicrobiales</taxon>
        <taxon>Nitrobacteraceae</taxon>
        <taxon>Bradyrhizobium</taxon>
    </lineage>
</organism>
<accession>A0A1Y2JRS4</accession>
<dbReference type="InterPro" id="IPR003593">
    <property type="entry name" value="AAA+_ATPase"/>
</dbReference>
<evidence type="ECO:0000259" key="5">
    <source>
        <dbReference type="PROSITE" id="PS50893"/>
    </source>
</evidence>
<dbReference type="AlphaFoldDB" id="A0A1Y2JRS4"/>
<sequence length="251" mass="27081">MAEPNYIEPLLEVREVTRRFGALVAVDRVSFSIRKGEIFGIAGPNGSGKSTLFNVITGIPFPPSDGEVLLSGKPIHRLRPHQISQAGVLRTFQKDAEFTTLSARENVYASAVYCGQMTPAEAKDAAEQALDDVSLGCERRAKAASDLSVFERKQLMIASAIAGRPKVLLLDEPAAGLTKPEVSGLSDLIRTVHGRGITIVLIEHVLPLLLKMSEHLMVLNHGAIIASGKPDEVVRNPDVIEAYLGKREAAL</sequence>
<evidence type="ECO:0000256" key="2">
    <source>
        <dbReference type="ARBA" id="ARBA00022741"/>
    </source>
</evidence>
<comment type="caution">
    <text evidence="6">The sequence shown here is derived from an EMBL/GenBank/DDBJ whole genome shotgun (WGS) entry which is preliminary data.</text>
</comment>
<dbReference type="InterPro" id="IPR032823">
    <property type="entry name" value="BCA_ABC_TP_C"/>
</dbReference>
<keyword evidence="2" id="KW-0547">Nucleotide-binding</keyword>